<dbReference type="AlphaFoldDB" id="A0A371F6Y6"/>
<keyword evidence="2" id="KW-1185">Reference proteome</keyword>
<gene>
    <name evidence="1" type="ORF">CR513_46397</name>
</gene>
<evidence type="ECO:0000313" key="1">
    <source>
        <dbReference type="EMBL" id="RDX73913.1"/>
    </source>
</evidence>
<accession>A0A371F6Y6</accession>
<evidence type="ECO:0008006" key="3">
    <source>
        <dbReference type="Google" id="ProtNLM"/>
    </source>
</evidence>
<proteinExistence type="predicted"/>
<dbReference type="EMBL" id="QJKJ01010354">
    <property type="protein sequence ID" value="RDX73913.1"/>
    <property type="molecule type" value="Genomic_DNA"/>
</dbReference>
<protein>
    <recommendedName>
        <fullName evidence="3">DUF4219 domain-containing protein</fullName>
    </recommendedName>
</protein>
<name>A0A371F6Y6_MUCPR</name>
<comment type="caution">
    <text evidence="1">The sequence shown here is derived from an EMBL/GenBank/DDBJ whole genome shotgun (WGS) entry which is preliminary data.</text>
</comment>
<sequence length="77" mass="9462">MEIQPLFMQEAMFKYSRKKIQEAMENDRHVVNKPPLCKDQNYDYWKQRMMTFFYPCLIDMWDVVENDNYIPTNKNGT</sequence>
<reference evidence="1" key="1">
    <citation type="submission" date="2018-05" db="EMBL/GenBank/DDBJ databases">
        <title>Draft genome of Mucuna pruriens seed.</title>
        <authorList>
            <person name="Nnadi N.E."/>
            <person name="Vos R."/>
            <person name="Hasami M.H."/>
            <person name="Devisetty U.K."/>
            <person name="Aguiy J.C."/>
        </authorList>
    </citation>
    <scope>NUCLEOTIDE SEQUENCE [LARGE SCALE GENOMIC DNA]</scope>
    <source>
        <strain evidence="1">JCA_2017</strain>
    </source>
</reference>
<organism evidence="1 2">
    <name type="scientific">Mucuna pruriens</name>
    <name type="common">Velvet bean</name>
    <name type="synonym">Dolichos pruriens</name>
    <dbReference type="NCBI Taxonomy" id="157652"/>
    <lineage>
        <taxon>Eukaryota</taxon>
        <taxon>Viridiplantae</taxon>
        <taxon>Streptophyta</taxon>
        <taxon>Embryophyta</taxon>
        <taxon>Tracheophyta</taxon>
        <taxon>Spermatophyta</taxon>
        <taxon>Magnoliopsida</taxon>
        <taxon>eudicotyledons</taxon>
        <taxon>Gunneridae</taxon>
        <taxon>Pentapetalae</taxon>
        <taxon>rosids</taxon>
        <taxon>fabids</taxon>
        <taxon>Fabales</taxon>
        <taxon>Fabaceae</taxon>
        <taxon>Papilionoideae</taxon>
        <taxon>50 kb inversion clade</taxon>
        <taxon>NPAAA clade</taxon>
        <taxon>indigoferoid/millettioid clade</taxon>
        <taxon>Phaseoleae</taxon>
        <taxon>Mucuna</taxon>
    </lineage>
</organism>
<dbReference type="OrthoDB" id="1932348at2759"/>
<dbReference type="Proteomes" id="UP000257109">
    <property type="component" value="Unassembled WGS sequence"/>
</dbReference>
<feature type="non-terminal residue" evidence="1">
    <location>
        <position position="1"/>
    </location>
</feature>
<evidence type="ECO:0000313" key="2">
    <source>
        <dbReference type="Proteomes" id="UP000257109"/>
    </source>
</evidence>